<dbReference type="PANTHER" id="PTHR38657:SF1">
    <property type="entry name" value="SLR1343 PROTEIN"/>
    <property type="match status" value="1"/>
</dbReference>
<accession>A0A5B8HUX5</accession>
<reference evidence="1" key="1">
    <citation type="submission" date="2018-11" db="EMBL/GenBank/DDBJ databases">
        <title>A distinct lineage of giant viruses engineers rhodopsin photosystems in predatory marine eukaryotes.</title>
        <authorList>
            <person name="Needham D.M."/>
            <person name="Yoshizawa S."/>
            <person name="Hosaka T."/>
            <person name="Poirier C."/>
            <person name="Choi C.-J."/>
            <person name="Hehenberger E."/>
            <person name="Irwin N.A.T."/>
            <person name="Wilken S."/>
            <person name="Yung C.-M."/>
            <person name="Bachy C."/>
            <person name="Kurihara R."/>
            <person name="Nakajima Y."/>
            <person name="Kojima K."/>
            <person name="Kimura-Someya T."/>
            <person name="Leonard G."/>
            <person name="Malmstrom R.R."/>
            <person name="Mende D."/>
            <person name="Olson D.K."/>
            <person name="Sudo Y."/>
            <person name="Sudek S."/>
            <person name="Richards T.A."/>
            <person name="DeLong E.F."/>
            <person name="Keeling P.J."/>
            <person name="Santoro A.E."/>
            <person name="Shirouzu M."/>
            <person name="Iwasaki W."/>
            <person name="Worden A.Z."/>
        </authorList>
    </citation>
    <scope>NUCLEOTIDE SEQUENCE</scope>
</reference>
<dbReference type="InterPro" id="IPR052551">
    <property type="entry name" value="UV-DNA_repair_photolyase"/>
</dbReference>
<dbReference type="InterPro" id="IPR036134">
    <property type="entry name" value="Crypto/Photolyase_FAD-like_sf"/>
</dbReference>
<name>A0A5B8HUX5_9VIRU</name>
<dbReference type="InterPro" id="IPR014729">
    <property type="entry name" value="Rossmann-like_a/b/a_fold"/>
</dbReference>
<dbReference type="InterPro" id="IPR007357">
    <property type="entry name" value="PhrB-like"/>
</dbReference>
<dbReference type="SUPFAM" id="SSF48173">
    <property type="entry name" value="Cryptochrome/photolyase FAD-binding domain"/>
    <property type="match status" value="1"/>
</dbReference>
<sequence>MNLLILPNQLFDPEYFPDKPALVLLYEHPQYFTKYKFNKKKLVLHRASMKCYQELLEKKKYKVQYIEYKNKLPKIKFNMFDPIDNLKLKAVEIYESPNFLLTKEDYEKMRKKSDKFFFNSFYESGKKINEMIPGIKSQDKKNRERMPKTITIPKGINNPKKEKKYVDEAIKYVESNFPNNYGNTEKFWCPISYEGAKKWLNEFIKNKFEKFGPYQDFIKQGKEFLFHSALSCVINIGLLNPLEIFEIIKPLKDKVSINSFEGYVRQLYWREYQRYCFLYCNFNVNYFGNKKKLSKEWYTGELKVHPVDDAIKTAFDIGYLHHINRLMVVGNYMNLYGISPKEGLKWFMEFSVDSYEWVMYQNVLDMVFFVTGGKTMRKPYATSSNYVLKMSDYKKGEWCDTWNEKYQDFMKKNKDKLWKFRYSFPGLKKL</sequence>
<dbReference type="EMBL" id="MK250085">
    <property type="protein sequence ID" value="QDY51739.1"/>
    <property type="molecule type" value="Genomic_DNA"/>
</dbReference>
<dbReference type="GO" id="GO:0016829">
    <property type="term" value="F:lyase activity"/>
    <property type="evidence" value="ECO:0007669"/>
    <property type="project" value="UniProtKB-KW"/>
</dbReference>
<keyword evidence="1" id="KW-0456">Lyase</keyword>
<evidence type="ECO:0000313" key="1">
    <source>
        <dbReference type="EMBL" id="QDY51739.1"/>
    </source>
</evidence>
<proteinExistence type="predicted"/>
<dbReference type="Gene3D" id="3.40.50.620">
    <property type="entry name" value="HUPs"/>
    <property type="match status" value="1"/>
</dbReference>
<dbReference type="PANTHER" id="PTHR38657">
    <property type="entry name" value="SLR1343 PROTEIN"/>
    <property type="match status" value="1"/>
</dbReference>
<dbReference type="Pfam" id="PF04244">
    <property type="entry name" value="DPRP"/>
    <property type="match status" value="1"/>
</dbReference>
<dbReference type="Gene3D" id="1.10.579.10">
    <property type="entry name" value="DNA Cyclobutane Dipyrimidine Photolyase, subunit A, domain 3"/>
    <property type="match status" value="1"/>
</dbReference>
<gene>
    <name evidence="1" type="ORF">1_124</name>
</gene>
<organism evidence="1">
    <name type="scientific">Mimiviridae sp. ChoanoV1</name>
    <dbReference type="NCBI Taxonomy" id="2596887"/>
    <lineage>
        <taxon>Viruses</taxon>
        <taxon>Varidnaviria</taxon>
        <taxon>Bamfordvirae</taxon>
        <taxon>Nucleocytoviricota</taxon>
        <taxon>Megaviricetes</taxon>
        <taxon>Imitervirales</taxon>
        <taxon>Schizomimiviridae</taxon>
    </lineage>
</organism>
<protein>
    <submittedName>
        <fullName evidence="1">Deoxyribodipyrimidine photo-lyase-related protein</fullName>
    </submittedName>
</protein>
<dbReference type="Gene3D" id="1.25.40.80">
    <property type="match status" value="1"/>
</dbReference>